<proteinExistence type="predicted"/>
<evidence type="ECO:0000313" key="2">
    <source>
        <dbReference type="EMBL" id="MBP2032451.1"/>
    </source>
</evidence>
<dbReference type="RefSeq" id="WP_209701646.1">
    <property type="nucleotide sequence ID" value="NZ_JAGGLM010000005.1"/>
</dbReference>
<protein>
    <submittedName>
        <fullName evidence="2">Tetratricopeptide (TPR) repeat protein</fullName>
    </submittedName>
</protein>
<organism evidence="2 3">
    <name type="scientific">Clostridium algifaecis</name>
    <dbReference type="NCBI Taxonomy" id="1472040"/>
    <lineage>
        <taxon>Bacteria</taxon>
        <taxon>Bacillati</taxon>
        <taxon>Bacillota</taxon>
        <taxon>Clostridia</taxon>
        <taxon>Eubacteriales</taxon>
        <taxon>Clostridiaceae</taxon>
        <taxon>Clostridium</taxon>
    </lineage>
</organism>
<dbReference type="SUPFAM" id="SSF48452">
    <property type="entry name" value="TPR-like"/>
    <property type="match status" value="1"/>
</dbReference>
<dbReference type="InterPro" id="IPR019734">
    <property type="entry name" value="TPR_rpt"/>
</dbReference>
<evidence type="ECO:0000313" key="3">
    <source>
        <dbReference type="Proteomes" id="UP001519307"/>
    </source>
</evidence>
<accession>A0ABS4KST0</accession>
<gene>
    <name evidence="2" type="ORF">J2Z42_001123</name>
</gene>
<name>A0ABS4KST0_9CLOT</name>
<keyword evidence="1" id="KW-0802">TPR repeat</keyword>
<feature type="repeat" description="TPR" evidence="1">
    <location>
        <begin position="311"/>
        <end position="344"/>
    </location>
</feature>
<dbReference type="SMART" id="SM00028">
    <property type="entry name" value="TPR"/>
    <property type="match status" value="3"/>
</dbReference>
<sequence>MNIITQFKNKLSNMLFLEIDTKNLNKIFNVQFEEDIYVPVNSKKVIDSVRTKNNMDKIPVGFFIEGMFYVMGADKDFKYNHYYENILKNRSNSTEFIKGVIADKVKNKEYEDSYLLLKGLLNIENTKETYDKIILIVDYMRRSDSSYKDEELGILEKAESIENYALPYFYHAIIEKETGDCEKALFYINSYISKGGEETLEVSDFKESVKSVVDFDNGKEILNENPEKALKILIPLIDIFGDHPSLYYYIAVGYRMLANYEKAIYYLNEALSIDSSMVEVINEMGINYASIGDYKTAIAYLRKAFEATKSVEICTNLVMCYLNSGDLDNARTHFELAKKLDPDDEIVKELEDTLKKLKH</sequence>
<feature type="repeat" description="TPR" evidence="1">
    <location>
        <begin position="244"/>
        <end position="277"/>
    </location>
</feature>
<dbReference type="Pfam" id="PF14559">
    <property type="entry name" value="TPR_19"/>
    <property type="match status" value="1"/>
</dbReference>
<keyword evidence="3" id="KW-1185">Reference proteome</keyword>
<dbReference type="EMBL" id="JAGGLM010000005">
    <property type="protein sequence ID" value="MBP2032451.1"/>
    <property type="molecule type" value="Genomic_DNA"/>
</dbReference>
<dbReference type="Proteomes" id="UP001519307">
    <property type="component" value="Unassembled WGS sequence"/>
</dbReference>
<dbReference type="PROSITE" id="PS50005">
    <property type="entry name" value="TPR"/>
    <property type="match status" value="2"/>
</dbReference>
<reference evidence="2 3" key="1">
    <citation type="submission" date="2021-03" db="EMBL/GenBank/DDBJ databases">
        <title>Genomic Encyclopedia of Type Strains, Phase IV (KMG-IV): sequencing the most valuable type-strain genomes for metagenomic binning, comparative biology and taxonomic classification.</title>
        <authorList>
            <person name="Goeker M."/>
        </authorList>
    </citation>
    <scope>NUCLEOTIDE SEQUENCE [LARGE SCALE GENOMIC DNA]</scope>
    <source>
        <strain evidence="2 3">DSM 28783</strain>
    </source>
</reference>
<dbReference type="InterPro" id="IPR011990">
    <property type="entry name" value="TPR-like_helical_dom_sf"/>
</dbReference>
<comment type="caution">
    <text evidence="2">The sequence shown here is derived from an EMBL/GenBank/DDBJ whole genome shotgun (WGS) entry which is preliminary data.</text>
</comment>
<dbReference type="Gene3D" id="1.25.40.10">
    <property type="entry name" value="Tetratricopeptide repeat domain"/>
    <property type="match status" value="1"/>
</dbReference>
<evidence type="ECO:0000256" key="1">
    <source>
        <dbReference type="PROSITE-ProRule" id="PRU00339"/>
    </source>
</evidence>